<gene>
    <name evidence="1" type="ORF">AA415_01175</name>
</gene>
<dbReference type="STRING" id="46506.AA415_01175"/>
<proteinExistence type="predicted"/>
<comment type="caution">
    <text evidence="1">The sequence shown here is derived from an EMBL/GenBank/DDBJ whole genome shotgun (WGS) entry which is preliminary data.</text>
</comment>
<dbReference type="Proteomes" id="UP000056419">
    <property type="component" value="Unassembled WGS sequence"/>
</dbReference>
<sequence precursor="true">MEQTKFNGRTLVFMLFILCCLAGCKTTRKAETSKFPESTRYLSSKVRLTVPTKDAVFTVNGTMKLISGERMQLSFLMPIIRTEVARMEVTSEEILLVDRMGKRYVRATRKELKDVLPKKADFAHLEKILFNASKPNGKKELSGKELGIPSLEKGRIELSGFSNNSFSLTPTELSSKYTQVELNEILEMLMSL</sequence>
<dbReference type="Pfam" id="PF14125">
    <property type="entry name" value="DUF4292"/>
    <property type="match status" value="1"/>
</dbReference>
<keyword evidence="2" id="KW-1185">Reference proteome</keyword>
<evidence type="ECO:0000313" key="2">
    <source>
        <dbReference type="Proteomes" id="UP000056419"/>
    </source>
</evidence>
<reference evidence="1 2" key="1">
    <citation type="journal article" date="2016" name="BMC Genomics">
        <title>Type VI secretion systems of human gut Bacteroidales segregate into three genetic architectures, two of which are contained on mobile genetic elements.</title>
        <authorList>
            <person name="Coyne M.J."/>
            <person name="Roelofs K.G."/>
            <person name="Comstock L.E."/>
        </authorList>
    </citation>
    <scope>NUCLEOTIDE SEQUENCE [LARGE SCALE GENOMIC DNA]</scope>
    <source>
        <strain evidence="1 2">CL09T03C01</strain>
    </source>
</reference>
<dbReference type="InterPro" id="IPR025634">
    <property type="entry name" value="DUF4292"/>
</dbReference>
<accession>A0A108TA02</accession>
<organism evidence="1 2">
    <name type="scientific">Bacteroides stercoris</name>
    <dbReference type="NCBI Taxonomy" id="46506"/>
    <lineage>
        <taxon>Bacteria</taxon>
        <taxon>Pseudomonadati</taxon>
        <taxon>Bacteroidota</taxon>
        <taxon>Bacteroidia</taxon>
        <taxon>Bacteroidales</taxon>
        <taxon>Bacteroidaceae</taxon>
        <taxon>Bacteroides</taxon>
    </lineage>
</organism>
<dbReference type="PATRIC" id="fig|46506.5.peg.1255"/>
<protein>
    <recommendedName>
        <fullName evidence="3">DUF4292 domain-containing protein</fullName>
    </recommendedName>
</protein>
<evidence type="ECO:0000313" key="1">
    <source>
        <dbReference type="EMBL" id="KWR56105.1"/>
    </source>
</evidence>
<dbReference type="EMBL" id="LRGC01000004">
    <property type="protein sequence ID" value="KWR56105.1"/>
    <property type="molecule type" value="Genomic_DNA"/>
</dbReference>
<evidence type="ECO:0008006" key="3">
    <source>
        <dbReference type="Google" id="ProtNLM"/>
    </source>
</evidence>
<dbReference type="RefSeq" id="WP_060385551.1">
    <property type="nucleotide sequence ID" value="NZ_LRGC01000004.1"/>
</dbReference>
<name>A0A108TA02_BACSE</name>
<dbReference type="AlphaFoldDB" id="A0A108TA02"/>